<evidence type="ECO:0000313" key="1">
    <source>
        <dbReference type="EMBL" id="KAI3690195.1"/>
    </source>
</evidence>
<sequence>MQHVEKLLLISLFLFIIITDYDHITSNHTYLMKIKSMELCSWLYRTVVFFLVSVLFRLICYLQILRLQDFAQVFQVDSDVEAVLREHLRIRRHLKIISHHYRALISFALIIVTVSQFAAFLDTTCKKADLSILLGINSRERMDVEQVWFGREITDIVMGEGEKRRERHERFLSWEMMMRIAGFRNIALTPFALSQAKLLLQLHYPGTVVGDSQFHSRKSQFQKAKVSR</sequence>
<proteinExistence type="predicted"/>
<organism evidence="1 2">
    <name type="scientific">Cichorium intybus</name>
    <name type="common">Chicory</name>
    <dbReference type="NCBI Taxonomy" id="13427"/>
    <lineage>
        <taxon>Eukaryota</taxon>
        <taxon>Viridiplantae</taxon>
        <taxon>Streptophyta</taxon>
        <taxon>Embryophyta</taxon>
        <taxon>Tracheophyta</taxon>
        <taxon>Spermatophyta</taxon>
        <taxon>Magnoliopsida</taxon>
        <taxon>eudicotyledons</taxon>
        <taxon>Gunneridae</taxon>
        <taxon>Pentapetalae</taxon>
        <taxon>asterids</taxon>
        <taxon>campanulids</taxon>
        <taxon>Asterales</taxon>
        <taxon>Asteraceae</taxon>
        <taxon>Cichorioideae</taxon>
        <taxon>Cichorieae</taxon>
        <taxon>Cichoriinae</taxon>
        <taxon>Cichorium</taxon>
    </lineage>
</organism>
<reference evidence="2" key="1">
    <citation type="journal article" date="2022" name="Mol. Ecol. Resour.">
        <title>The genomes of chicory, endive, great burdock and yacon provide insights into Asteraceae palaeo-polyploidization history and plant inulin production.</title>
        <authorList>
            <person name="Fan W."/>
            <person name="Wang S."/>
            <person name="Wang H."/>
            <person name="Wang A."/>
            <person name="Jiang F."/>
            <person name="Liu H."/>
            <person name="Zhao H."/>
            <person name="Xu D."/>
            <person name="Zhang Y."/>
        </authorList>
    </citation>
    <scope>NUCLEOTIDE SEQUENCE [LARGE SCALE GENOMIC DNA]</scope>
    <source>
        <strain evidence="2">cv. Punajuju</strain>
    </source>
</reference>
<reference evidence="1 2" key="2">
    <citation type="journal article" date="2022" name="Mol. Ecol. Resour.">
        <title>The genomes of chicory, endive, great burdock and yacon provide insights into Asteraceae paleo-polyploidization history and plant inulin production.</title>
        <authorList>
            <person name="Fan W."/>
            <person name="Wang S."/>
            <person name="Wang H."/>
            <person name="Wang A."/>
            <person name="Jiang F."/>
            <person name="Liu H."/>
            <person name="Zhao H."/>
            <person name="Xu D."/>
            <person name="Zhang Y."/>
        </authorList>
    </citation>
    <scope>NUCLEOTIDE SEQUENCE [LARGE SCALE GENOMIC DNA]</scope>
    <source>
        <strain evidence="2">cv. Punajuju</strain>
        <tissue evidence="1">Leaves</tissue>
    </source>
</reference>
<comment type="caution">
    <text evidence="1">The sequence shown here is derived from an EMBL/GenBank/DDBJ whole genome shotgun (WGS) entry which is preliminary data.</text>
</comment>
<accession>A0ACB8YYS3</accession>
<protein>
    <submittedName>
        <fullName evidence="1">Uncharacterized protein</fullName>
    </submittedName>
</protein>
<name>A0ACB8YYS3_CICIN</name>
<keyword evidence="2" id="KW-1185">Reference proteome</keyword>
<dbReference type="EMBL" id="CM042017">
    <property type="protein sequence ID" value="KAI3690195.1"/>
    <property type="molecule type" value="Genomic_DNA"/>
</dbReference>
<gene>
    <name evidence="1" type="ORF">L2E82_48170</name>
</gene>
<dbReference type="Proteomes" id="UP001055811">
    <property type="component" value="Linkage Group LG09"/>
</dbReference>
<evidence type="ECO:0000313" key="2">
    <source>
        <dbReference type="Proteomes" id="UP001055811"/>
    </source>
</evidence>